<feature type="compositionally biased region" description="Low complexity" evidence="1">
    <location>
        <begin position="473"/>
        <end position="492"/>
    </location>
</feature>
<proteinExistence type="predicted"/>
<protein>
    <submittedName>
        <fullName evidence="2">ZN638 protein</fullName>
    </submittedName>
</protein>
<feature type="region of interest" description="Disordered" evidence="1">
    <location>
        <begin position="391"/>
        <end position="499"/>
    </location>
</feature>
<feature type="compositionally biased region" description="Low complexity" evidence="1">
    <location>
        <begin position="418"/>
        <end position="436"/>
    </location>
</feature>
<evidence type="ECO:0000313" key="3">
    <source>
        <dbReference type="Proteomes" id="UP000637704"/>
    </source>
</evidence>
<keyword evidence="3" id="KW-1185">Reference proteome</keyword>
<dbReference type="Proteomes" id="UP000637704">
    <property type="component" value="Unassembled WGS sequence"/>
</dbReference>
<organism evidence="2 3">
    <name type="scientific">Eolophus roseicapilla</name>
    <name type="common">Galah cockatoo</name>
    <name type="synonym">Cacatua roseicapilla</name>
    <dbReference type="NCBI Taxonomy" id="176039"/>
    <lineage>
        <taxon>Eukaryota</taxon>
        <taxon>Metazoa</taxon>
        <taxon>Chordata</taxon>
        <taxon>Craniata</taxon>
        <taxon>Vertebrata</taxon>
        <taxon>Euteleostomi</taxon>
        <taxon>Archelosauria</taxon>
        <taxon>Archosauria</taxon>
        <taxon>Dinosauria</taxon>
        <taxon>Saurischia</taxon>
        <taxon>Theropoda</taxon>
        <taxon>Coelurosauria</taxon>
        <taxon>Aves</taxon>
        <taxon>Neognathae</taxon>
        <taxon>Neoaves</taxon>
        <taxon>Telluraves</taxon>
        <taxon>Australaves</taxon>
        <taxon>Psittaciformes</taxon>
        <taxon>Cacatuidae</taxon>
        <taxon>Eolophus</taxon>
    </lineage>
</organism>
<comment type="caution">
    <text evidence="2">The sequence shown here is derived from an EMBL/GenBank/DDBJ whole genome shotgun (WGS) entry which is preliminary data.</text>
</comment>
<feature type="non-terminal residue" evidence="2">
    <location>
        <position position="677"/>
    </location>
</feature>
<feature type="compositionally biased region" description="Acidic residues" evidence="1">
    <location>
        <begin position="580"/>
        <end position="595"/>
    </location>
</feature>
<feature type="region of interest" description="Disordered" evidence="1">
    <location>
        <begin position="565"/>
        <end position="607"/>
    </location>
</feature>
<feature type="region of interest" description="Disordered" evidence="1">
    <location>
        <begin position="530"/>
        <end position="550"/>
    </location>
</feature>
<name>A0A851Y4Z0_EOLRO</name>
<feature type="region of interest" description="Disordered" evidence="1">
    <location>
        <begin position="1"/>
        <end position="27"/>
    </location>
</feature>
<gene>
    <name evidence="2" type="primary">Znf638_0</name>
    <name evidence="2" type="ORF">EOLROS_R14327</name>
</gene>
<feature type="compositionally biased region" description="Low complexity" evidence="1">
    <location>
        <begin position="565"/>
        <end position="577"/>
    </location>
</feature>
<dbReference type="AlphaFoldDB" id="A0A851Y4Z0"/>
<accession>A0A851Y4Z0</accession>
<feature type="region of interest" description="Disordered" evidence="1">
    <location>
        <begin position="277"/>
        <end position="301"/>
    </location>
</feature>
<sequence>TGQKPPAPARVSERGSNAQTRYTPESASSILASFGLSNEDLEELSRYPDDQLTPENMPRILREIRVRKMGPSVPGLHAQSRGEDAVGGTSGVKSKVIDYGHASKYGYVEDPLDVHAFNPEVLPEDPLEAHVYNPEASSGENREDFPREQNMPQNVPMGIPPANVTCNPVFPVEDLIKLTGFQNDSSNPRSFFPAETAGKVSGLCATPAGLPVVKPVSQPSVPPVMPPMMPPLMPPLAQPMMQLVMPPMVQQPIPQHIMPPMTQPPFSAELLAAISRHERTQHEARPSSSSAQSSSGVGQKPFQAQIEGPIKSPFGIVKASWLPVFPQSDSQKIKRLPTPSMMNDYYATSPRIFPHMCSLCNVECTHMKDWILHQNTPSHIESCRQLRQQYPDWNPESHSSKRNAGDRKENQTPKRRSSSSSPSPRRSRASSSSYVPRRSRSRSSGRFRSRPRSRSPRQMRRLSPRHRSRSPQRSRNPLRTSSRPQRSSSYDWSSRRSTRYQDRKAALEAVMKTLGPGFVAAFNKHKSLQAAGQGSSGSGKSSSSQGLLGKVPGSLKKLLKASVSSKASKDGAGSSSSPAEADDLPQSEGMEEGEEGLSPGTSAPRPPSYNRVSSFMFFSGMLRIRLGGSYGEMNHPAFLEMNYKEAVIAAVKYGETVPVLVNGKRVKISIAEKPRAP</sequence>
<feature type="non-terminal residue" evidence="2">
    <location>
        <position position="1"/>
    </location>
</feature>
<evidence type="ECO:0000313" key="2">
    <source>
        <dbReference type="EMBL" id="NXD73408.1"/>
    </source>
</evidence>
<dbReference type="EMBL" id="WBNI01002792">
    <property type="protein sequence ID" value="NXD73408.1"/>
    <property type="molecule type" value="Genomic_DNA"/>
</dbReference>
<reference evidence="2" key="1">
    <citation type="submission" date="2019-09" db="EMBL/GenBank/DDBJ databases">
        <title>Bird 10,000 Genomes (B10K) Project - Family phase.</title>
        <authorList>
            <person name="Zhang G."/>
        </authorList>
    </citation>
    <scope>NUCLEOTIDE SEQUENCE</scope>
    <source>
        <strain evidence="2">B10K-DU-025-06</strain>
        <tissue evidence="2">Mixed tissue sample</tissue>
    </source>
</reference>
<feature type="compositionally biased region" description="Polar residues" evidence="1">
    <location>
        <begin position="14"/>
        <end position="27"/>
    </location>
</feature>
<evidence type="ECO:0000256" key="1">
    <source>
        <dbReference type="SAM" id="MobiDB-lite"/>
    </source>
</evidence>
<feature type="compositionally biased region" description="Basic residues" evidence="1">
    <location>
        <begin position="437"/>
        <end position="472"/>
    </location>
</feature>
<feature type="compositionally biased region" description="Basic and acidic residues" evidence="1">
    <location>
        <begin position="403"/>
        <end position="412"/>
    </location>
</feature>